<dbReference type="InterPro" id="IPR016181">
    <property type="entry name" value="Acyl_CoA_acyltransferase"/>
</dbReference>
<keyword evidence="3" id="KW-1185">Reference proteome</keyword>
<name>A0A7X3MHA5_9FIRM</name>
<organism evidence="2 3">
    <name type="scientific">Sporofaciens musculi</name>
    <dbReference type="NCBI Taxonomy" id="2681861"/>
    <lineage>
        <taxon>Bacteria</taxon>
        <taxon>Bacillati</taxon>
        <taxon>Bacillota</taxon>
        <taxon>Clostridia</taxon>
        <taxon>Lachnospirales</taxon>
        <taxon>Lachnospiraceae</taxon>
        <taxon>Sporofaciens</taxon>
    </lineage>
</organism>
<dbReference type="RefSeq" id="WP_159751562.1">
    <property type="nucleotide sequence ID" value="NZ_CATIFW010000082.1"/>
</dbReference>
<evidence type="ECO:0000259" key="1">
    <source>
        <dbReference type="PROSITE" id="PS51186"/>
    </source>
</evidence>
<feature type="domain" description="N-acetyltransferase" evidence="1">
    <location>
        <begin position="1"/>
        <end position="170"/>
    </location>
</feature>
<dbReference type="Proteomes" id="UP000460412">
    <property type="component" value="Unassembled WGS sequence"/>
</dbReference>
<dbReference type="SUPFAM" id="SSF55729">
    <property type="entry name" value="Acyl-CoA N-acyltransferases (Nat)"/>
    <property type="match status" value="1"/>
</dbReference>
<protein>
    <submittedName>
        <fullName evidence="2">GNAT family N-acetyltransferase</fullName>
    </submittedName>
</protein>
<dbReference type="InterPro" id="IPR000182">
    <property type="entry name" value="GNAT_dom"/>
</dbReference>
<keyword evidence="2" id="KW-0808">Transferase</keyword>
<dbReference type="PROSITE" id="PS51186">
    <property type="entry name" value="GNAT"/>
    <property type="match status" value="1"/>
</dbReference>
<dbReference type="Pfam" id="PF00583">
    <property type="entry name" value="Acetyltransf_1"/>
    <property type="match status" value="1"/>
</dbReference>
<evidence type="ECO:0000313" key="3">
    <source>
        <dbReference type="Proteomes" id="UP000460412"/>
    </source>
</evidence>
<dbReference type="CDD" id="cd04301">
    <property type="entry name" value="NAT_SF"/>
    <property type="match status" value="1"/>
</dbReference>
<dbReference type="GO" id="GO:0016747">
    <property type="term" value="F:acyltransferase activity, transferring groups other than amino-acyl groups"/>
    <property type="evidence" value="ECO:0007669"/>
    <property type="project" value="InterPro"/>
</dbReference>
<evidence type="ECO:0000313" key="2">
    <source>
        <dbReference type="EMBL" id="MXP76425.1"/>
    </source>
</evidence>
<gene>
    <name evidence="2" type="ORF">GN277_13775</name>
</gene>
<dbReference type="EMBL" id="WUQX01000001">
    <property type="protein sequence ID" value="MXP76425.1"/>
    <property type="molecule type" value="Genomic_DNA"/>
</dbReference>
<reference evidence="2 3" key="1">
    <citation type="submission" date="2019-12" db="EMBL/GenBank/DDBJ databases">
        <title>Sporaefaciens musculi gen. nov., sp. nov., a novel bacterium isolated from the caecum of an obese mouse.</title>
        <authorList>
            <person name="Rasmussen T.S."/>
            <person name="Streidl T."/>
            <person name="Hitch T.C.A."/>
            <person name="Wortmann E."/>
            <person name="Deptula P."/>
            <person name="Hansen M."/>
            <person name="Nielsen D.S."/>
            <person name="Clavel T."/>
            <person name="Vogensen F.K."/>
        </authorList>
    </citation>
    <scope>NUCLEOTIDE SEQUENCE [LARGE SCALE GENOMIC DNA]</scope>
    <source>
        <strain evidence="2 3">WCA-9-b2</strain>
    </source>
</reference>
<proteinExistence type="predicted"/>
<accession>A0A7X3MHA5</accession>
<comment type="caution">
    <text evidence="2">The sequence shown here is derived from an EMBL/GenBank/DDBJ whole genome shotgun (WGS) entry which is preliminary data.</text>
</comment>
<dbReference type="AlphaFoldDB" id="A0A7X3MHA5"/>
<dbReference type="Gene3D" id="3.40.630.30">
    <property type="match status" value="1"/>
</dbReference>
<sequence length="170" mass="18900">MEFIVAASEHLDRMCEITDQAKSQLRRLSLDQWQKGYPSRQVWLSDIQKGCAYLAVEDGEILGMFAFQTTPDPSYQVIEGRWLTDGAYASMHRVCVADGCKGKGIAGRMFAYGFLLAKEAGFLSVKIDTHPENLPMQRALDKAGFKACGRLRLVGGCEDGDVRIGFEKIL</sequence>